<dbReference type="CDD" id="cd03801">
    <property type="entry name" value="GT4_PimA-like"/>
    <property type="match status" value="1"/>
</dbReference>
<dbReference type="Pfam" id="PF00534">
    <property type="entry name" value="Glycos_transf_1"/>
    <property type="match status" value="1"/>
</dbReference>
<name>A0A1X9YTC9_9BACT</name>
<evidence type="ECO:0000313" key="4">
    <source>
        <dbReference type="EMBL" id="ARS36166.1"/>
    </source>
</evidence>
<keyword evidence="5" id="KW-1185">Reference proteome</keyword>
<dbReference type="RefSeq" id="WP_025607587.1">
    <property type="nucleotide sequence ID" value="NZ_CP021235.1"/>
</dbReference>
<dbReference type="InterPro" id="IPR028098">
    <property type="entry name" value="Glyco_trans_4-like_N"/>
</dbReference>
<sequence>MNKLKVLIVIDSLGSGGAERSTQVLCDYLARVQVPFEIICLDKRSIGVQQDMLSKGYTIHFLDHLSFLKQVSYIATVIHEKAITVVHSVLFRSNLRVRLCKLKAKFVHLESLVNTTYSEQRFLDPKVNKLGLRLYKMIDKLTANKFVDHFHSITDAVKHHYVEQLNIPSNKITVIYRGRNAAKVSPKDSMQEFGVNKSDFIVVNTGRHEFQKGQLQLLKAFKLLAEKGFTDVKLIILGRDGTCTKEMKTFVSQNNLNASVCLAGYRHDVPEILRSCNLFAFSSFYEGLGGAVIEAQAAGLPIACNNIDVLREVVKVGQNAALFDSLDVSSIAKTIEFFYKSPESCAKYGIKSRENFEANFDLEVVHEKMLQLYQKLGKHNSIN</sequence>
<dbReference type="PANTHER" id="PTHR46401:SF2">
    <property type="entry name" value="GLYCOSYLTRANSFERASE WBBK-RELATED"/>
    <property type="match status" value="1"/>
</dbReference>
<accession>A0A1X9YTC9</accession>
<evidence type="ECO:0000259" key="2">
    <source>
        <dbReference type="Pfam" id="PF00534"/>
    </source>
</evidence>
<dbReference type="AlphaFoldDB" id="A0A1X9YTC9"/>
<dbReference type="OrthoDB" id="9811239at2"/>
<dbReference type="Pfam" id="PF13439">
    <property type="entry name" value="Glyco_transf_4"/>
    <property type="match status" value="1"/>
</dbReference>
<dbReference type="KEGG" id="pact:CA264_12390"/>
<dbReference type="SUPFAM" id="SSF53756">
    <property type="entry name" value="UDP-Glycosyltransferase/glycogen phosphorylase"/>
    <property type="match status" value="1"/>
</dbReference>
<dbReference type="InterPro" id="IPR001296">
    <property type="entry name" value="Glyco_trans_1"/>
</dbReference>
<evidence type="ECO:0000313" key="5">
    <source>
        <dbReference type="Proteomes" id="UP000266292"/>
    </source>
</evidence>
<evidence type="ECO:0000256" key="1">
    <source>
        <dbReference type="ARBA" id="ARBA00022679"/>
    </source>
</evidence>
<gene>
    <name evidence="4" type="ORF">CA264_12390</name>
</gene>
<evidence type="ECO:0008006" key="6">
    <source>
        <dbReference type="Google" id="ProtNLM"/>
    </source>
</evidence>
<feature type="domain" description="Glycosyltransferase subfamily 4-like N-terminal" evidence="3">
    <location>
        <begin position="16"/>
        <end position="180"/>
    </location>
</feature>
<proteinExistence type="predicted"/>
<dbReference type="STRING" id="709015.GCA_000472485_02509"/>
<reference evidence="5" key="1">
    <citation type="submission" date="2017-05" db="EMBL/GenBank/DDBJ databases">
        <authorList>
            <person name="Ray J."/>
            <person name="Price M."/>
            <person name="Deutschbauer A."/>
        </authorList>
    </citation>
    <scope>NUCLEOTIDE SEQUENCE [LARGE SCALE GENOMIC DNA]</scope>
    <source>
        <strain evidence="5">DSM 19842</strain>
    </source>
</reference>
<dbReference type="Gene3D" id="3.40.50.2000">
    <property type="entry name" value="Glycogen Phosphorylase B"/>
    <property type="match status" value="2"/>
</dbReference>
<dbReference type="Proteomes" id="UP000266292">
    <property type="component" value="Chromosome"/>
</dbReference>
<keyword evidence="1" id="KW-0808">Transferase</keyword>
<feature type="domain" description="Glycosyl transferase family 1" evidence="2">
    <location>
        <begin position="189"/>
        <end position="354"/>
    </location>
</feature>
<evidence type="ECO:0000259" key="3">
    <source>
        <dbReference type="Pfam" id="PF13439"/>
    </source>
</evidence>
<dbReference type="EMBL" id="CP021235">
    <property type="protein sequence ID" value="ARS36166.1"/>
    <property type="molecule type" value="Genomic_DNA"/>
</dbReference>
<dbReference type="GO" id="GO:0009103">
    <property type="term" value="P:lipopolysaccharide biosynthetic process"/>
    <property type="evidence" value="ECO:0007669"/>
    <property type="project" value="TreeGrafter"/>
</dbReference>
<dbReference type="PANTHER" id="PTHR46401">
    <property type="entry name" value="GLYCOSYLTRANSFERASE WBBK-RELATED"/>
    <property type="match status" value="1"/>
</dbReference>
<protein>
    <recommendedName>
        <fullName evidence="6">Glycosyl transferase</fullName>
    </recommendedName>
</protein>
<organism evidence="4 5">
    <name type="scientific">Pontibacter actiniarum</name>
    <dbReference type="NCBI Taxonomy" id="323450"/>
    <lineage>
        <taxon>Bacteria</taxon>
        <taxon>Pseudomonadati</taxon>
        <taxon>Bacteroidota</taxon>
        <taxon>Cytophagia</taxon>
        <taxon>Cytophagales</taxon>
        <taxon>Hymenobacteraceae</taxon>
        <taxon>Pontibacter</taxon>
    </lineage>
</organism>
<dbReference type="GO" id="GO:0016757">
    <property type="term" value="F:glycosyltransferase activity"/>
    <property type="evidence" value="ECO:0007669"/>
    <property type="project" value="InterPro"/>
</dbReference>